<gene>
    <name evidence="1" type="ORF">GQ651_05305</name>
</gene>
<evidence type="ECO:0000313" key="1">
    <source>
        <dbReference type="EMBL" id="MXQ07258.1"/>
    </source>
</evidence>
<sequence length="197" mass="22541">MTGAHEFRPRAEIIAAFQPAFQDFTADFEAFFEFARQWGRDNADRLRAADEARGYSDEAIGAIERDYWGQNLFWLQGEYFARGLHDLVARHFIERPFWDREYRDLPWTVETGSNKRPAASDGIPLEELREAFARFEADGRPDLAAGIWLHVTEATLARDPDPQDAIETFDLCRGVVERCGTEADRARLDALKSALPD</sequence>
<evidence type="ECO:0000313" key="2">
    <source>
        <dbReference type="Proteomes" id="UP000480350"/>
    </source>
</evidence>
<comment type="caution">
    <text evidence="1">The sequence shown here is derived from an EMBL/GenBank/DDBJ whole genome shotgun (WGS) entry which is preliminary data.</text>
</comment>
<organism evidence="1 2">
    <name type="scientific">Kangsaoukella pontilimi</name>
    <dbReference type="NCBI Taxonomy" id="2691042"/>
    <lineage>
        <taxon>Bacteria</taxon>
        <taxon>Pseudomonadati</taxon>
        <taxon>Pseudomonadota</taxon>
        <taxon>Alphaproteobacteria</taxon>
        <taxon>Rhodobacterales</taxon>
        <taxon>Paracoccaceae</taxon>
        <taxon>Kangsaoukella</taxon>
    </lineage>
</organism>
<dbReference type="AlphaFoldDB" id="A0A7C9MZ76"/>
<accession>A0A7C9MZ76</accession>
<name>A0A7C9MZ76_9RHOB</name>
<reference evidence="1 2" key="2">
    <citation type="submission" date="2020-03" db="EMBL/GenBank/DDBJ databases">
        <title>Kangsaoukella pontilimi gen. nov., sp. nov., a new member of the family Rhodobacteraceae isolated from a tidal mudflat.</title>
        <authorList>
            <person name="Kim I.S."/>
        </authorList>
    </citation>
    <scope>NUCLEOTIDE SEQUENCE [LARGE SCALE GENOMIC DNA]</scope>
    <source>
        <strain evidence="1 2">GH1-50</strain>
    </source>
</reference>
<dbReference type="EMBL" id="WUPT01000001">
    <property type="protein sequence ID" value="MXQ07258.1"/>
    <property type="molecule type" value="Genomic_DNA"/>
</dbReference>
<proteinExistence type="predicted"/>
<reference evidence="1 2" key="1">
    <citation type="submission" date="2019-12" db="EMBL/GenBank/DDBJ databases">
        <authorList>
            <person name="Lee S.D."/>
        </authorList>
    </citation>
    <scope>NUCLEOTIDE SEQUENCE [LARGE SCALE GENOMIC DNA]</scope>
    <source>
        <strain evidence="1 2">GH1-50</strain>
    </source>
</reference>
<dbReference type="RefSeq" id="WP_160763140.1">
    <property type="nucleotide sequence ID" value="NZ_WUPT01000001.1"/>
</dbReference>
<keyword evidence="2" id="KW-1185">Reference proteome</keyword>
<protein>
    <submittedName>
        <fullName evidence="1">Uncharacterized protein</fullName>
    </submittedName>
</protein>
<dbReference type="Proteomes" id="UP000480350">
    <property type="component" value="Unassembled WGS sequence"/>
</dbReference>